<keyword evidence="10" id="KW-1185">Reference proteome</keyword>
<dbReference type="GO" id="GO:0005524">
    <property type="term" value="F:ATP binding"/>
    <property type="evidence" value="ECO:0007669"/>
    <property type="project" value="UniProtKB-UniRule"/>
</dbReference>
<feature type="transmembrane region" description="Helical" evidence="7">
    <location>
        <begin position="286"/>
        <end position="311"/>
    </location>
</feature>
<dbReference type="GO" id="GO:0140326">
    <property type="term" value="F:ATPase-coupled intramembrane lipid transporter activity"/>
    <property type="evidence" value="ECO:0007669"/>
    <property type="project" value="UniProtKB-EC"/>
</dbReference>
<dbReference type="NCBIfam" id="TIGR01652">
    <property type="entry name" value="ATPase-Plipid"/>
    <property type="match status" value="1"/>
</dbReference>
<feature type="binding site" evidence="5">
    <location>
        <position position="403"/>
    </location>
    <ligand>
        <name>ATP</name>
        <dbReference type="ChEBI" id="CHEBI:30616"/>
    </ligand>
</feature>
<feature type="binding site" evidence="5">
    <location>
        <position position="598"/>
    </location>
    <ligand>
        <name>ATP</name>
        <dbReference type="ChEBI" id="CHEBI:30616"/>
    </ligand>
</feature>
<feature type="transmembrane region" description="Helical" evidence="7">
    <location>
        <begin position="52"/>
        <end position="69"/>
    </location>
</feature>
<feature type="binding site" evidence="5">
    <location>
        <position position="402"/>
    </location>
    <ligand>
        <name>ATP</name>
        <dbReference type="ChEBI" id="CHEBI:30616"/>
    </ligand>
</feature>
<reference evidence="9 10" key="1">
    <citation type="submission" date="2018-11" db="EMBL/GenBank/DDBJ databases">
        <authorList>
            <consortium name="Pathogen Informatics"/>
        </authorList>
    </citation>
    <scope>NUCLEOTIDE SEQUENCE [LARGE SCALE GENOMIC DNA]</scope>
</reference>
<dbReference type="Gene3D" id="2.70.150.10">
    <property type="entry name" value="Calcium-transporting ATPase, cytoplasmic transduction domain A"/>
    <property type="match status" value="1"/>
</dbReference>
<dbReference type="EMBL" id="UYRU01081904">
    <property type="protein sequence ID" value="VDN32258.1"/>
    <property type="molecule type" value="Genomic_DNA"/>
</dbReference>
<proteinExistence type="inferred from homology"/>
<feature type="binding site" evidence="5">
    <location>
        <position position="535"/>
    </location>
    <ligand>
        <name>ATP</name>
        <dbReference type="ChEBI" id="CHEBI:30616"/>
    </ligand>
</feature>
<feature type="binding site" evidence="5">
    <location>
        <position position="621"/>
    </location>
    <ligand>
        <name>ATP</name>
        <dbReference type="ChEBI" id="CHEBI:30616"/>
    </ligand>
</feature>
<dbReference type="PANTHER" id="PTHR24092:SF175">
    <property type="entry name" value="PHOSPHOLIPID-TRANSPORTING ATPASE"/>
    <property type="match status" value="1"/>
</dbReference>
<dbReference type="Proteomes" id="UP000281553">
    <property type="component" value="Unassembled WGS sequence"/>
</dbReference>
<keyword evidence="7" id="KW-1278">Translocase</keyword>
<feature type="transmembrane region" description="Helical" evidence="7">
    <location>
        <begin position="345"/>
        <end position="366"/>
    </location>
</feature>
<name>A0A3P7N9X1_DIBLA</name>
<dbReference type="Pfam" id="PF13246">
    <property type="entry name" value="Cation_ATPase"/>
    <property type="match status" value="1"/>
</dbReference>
<feature type="binding site" evidence="5">
    <location>
        <position position="401"/>
    </location>
    <ligand>
        <name>ATP</name>
        <dbReference type="ChEBI" id="CHEBI:30616"/>
    </ligand>
</feature>
<keyword evidence="1 7" id="KW-0812">Transmembrane</keyword>
<feature type="binding site" evidence="6">
    <location>
        <position position="401"/>
    </location>
    <ligand>
        <name>Mg(2+)</name>
        <dbReference type="ChEBI" id="CHEBI:18420"/>
    </ligand>
</feature>
<dbReference type="InterPro" id="IPR032631">
    <property type="entry name" value="P-type_ATPase_N"/>
</dbReference>
<evidence type="ECO:0000256" key="3">
    <source>
        <dbReference type="ARBA" id="ARBA00023136"/>
    </source>
</evidence>
<accession>A0A3P7N9X1</accession>
<dbReference type="InterPro" id="IPR018303">
    <property type="entry name" value="ATPase_P-typ_P_site"/>
</dbReference>
<dbReference type="InterPro" id="IPR008250">
    <property type="entry name" value="ATPase_P-typ_transduc_dom_A_sf"/>
</dbReference>
<feature type="active site" description="4-aspartylphosphate intermediate" evidence="4">
    <location>
        <position position="401"/>
    </location>
</feature>
<evidence type="ECO:0000256" key="6">
    <source>
        <dbReference type="PIRSR" id="PIRSR606539-3"/>
    </source>
</evidence>
<keyword evidence="5 7" id="KW-0547">Nucleotide-binding</keyword>
<dbReference type="AlphaFoldDB" id="A0A3P7N9X1"/>
<dbReference type="SUPFAM" id="SSF81660">
    <property type="entry name" value="Metal cation-transporting ATPase, ATP-binding domain N"/>
    <property type="match status" value="1"/>
</dbReference>
<keyword evidence="2 7" id="KW-1133">Transmembrane helix</keyword>
<evidence type="ECO:0000256" key="2">
    <source>
        <dbReference type="ARBA" id="ARBA00022989"/>
    </source>
</evidence>
<comment type="caution">
    <text evidence="7">Lacks conserved residue(s) required for the propagation of feature annotation.</text>
</comment>
<dbReference type="EC" id="7.6.2.1" evidence="7"/>
<protein>
    <recommendedName>
        <fullName evidence="7">Phospholipid-transporting ATPase</fullName>
        <ecNumber evidence="7">7.6.2.1</ecNumber>
    </recommendedName>
</protein>
<comment type="cofactor">
    <cofactor evidence="6">
        <name>Mg(2+)</name>
        <dbReference type="ChEBI" id="CHEBI:18420"/>
    </cofactor>
</comment>
<keyword evidence="6" id="KW-0479">Metal-binding</keyword>
<dbReference type="OrthoDB" id="377733at2759"/>
<dbReference type="InterPro" id="IPR006539">
    <property type="entry name" value="P-type_ATPase_IV"/>
</dbReference>
<feature type="binding site" evidence="6">
    <location>
        <position position="403"/>
    </location>
    <ligand>
        <name>Mg(2+)</name>
        <dbReference type="ChEBI" id="CHEBI:18420"/>
    </ligand>
</feature>
<keyword evidence="6 7" id="KW-0460">Magnesium</keyword>
<gene>
    <name evidence="9" type="ORF">DILT_LOCUS15935</name>
</gene>
<feature type="binding site" evidence="5">
    <location>
        <position position="657"/>
    </location>
    <ligand>
        <name>ATP</name>
        <dbReference type="ChEBI" id="CHEBI:30616"/>
    </ligand>
</feature>
<comment type="similarity">
    <text evidence="7">Belongs to the cation transport ATPase (P-type) (TC 3.A.3) family. Type IV subfamily.</text>
</comment>
<evidence type="ECO:0000313" key="10">
    <source>
        <dbReference type="Proteomes" id="UP000281553"/>
    </source>
</evidence>
<organism evidence="9 10">
    <name type="scientific">Dibothriocephalus latus</name>
    <name type="common">Fish tapeworm</name>
    <name type="synonym">Diphyllobothrium latum</name>
    <dbReference type="NCBI Taxonomy" id="60516"/>
    <lineage>
        <taxon>Eukaryota</taxon>
        <taxon>Metazoa</taxon>
        <taxon>Spiralia</taxon>
        <taxon>Lophotrochozoa</taxon>
        <taxon>Platyhelminthes</taxon>
        <taxon>Cestoda</taxon>
        <taxon>Eucestoda</taxon>
        <taxon>Diphyllobothriidea</taxon>
        <taxon>Diphyllobothriidae</taxon>
        <taxon>Dibothriocephalus</taxon>
    </lineage>
</organism>
<evidence type="ECO:0000259" key="8">
    <source>
        <dbReference type="Pfam" id="PF16209"/>
    </source>
</evidence>
<keyword evidence="5 7" id="KW-0067">ATP-binding</keyword>
<dbReference type="PANTHER" id="PTHR24092">
    <property type="entry name" value="PROBABLE PHOSPHOLIPID-TRANSPORTING ATPASE"/>
    <property type="match status" value="1"/>
</dbReference>
<feature type="domain" description="P-type ATPase N-terminal" evidence="8">
    <location>
        <begin position="25"/>
        <end position="79"/>
    </location>
</feature>
<dbReference type="Pfam" id="PF16209">
    <property type="entry name" value="PhoLip_ATPase_N"/>
    <property type="match status" value="1"/>
</dbReference>
<dbReference type="PROSITE" id="PS00154">
    <property type="entry name" value="ATPASE_E1_E2"/>
    <property type="match status" value="1"/>
</dbReference>
<dbReference type="SUPFAM" id="SSF81665">
    <property type="entry name" value="Calcium ATPase, transmembrane domain M"/>
    <property type="match status" value="1"/>
</dbReference>
<dbReference type="GO" id="GO:0005886">
    <property type="term" value="C:plasma membrane"/>
    <property type="evidence" value="ECO:0007669"/>
    <property type="project" value="TreeGrafter"/>
</dbReference>
<evidence type="ECO:0000313" key="9">
    <source>
        <dbReference type="EMBL" id="VDN32258.1"/>
    </source>
</evidence>
<dbReference type="Gene3D" id="3.40.1110.10">
    <property type="entry name" value="Calcium-transporting ATPase, cytoplasmic domain N"/>
    <property type="match status" value="1"/>
</dbReference>
<comment type="subcellular location">
    <subcellularLocation>
        <location evidence="7">Membrane</location>
        <topology evidence="7">Multi-pass membrane protein</topology>
    </subcellularLocation>
</comment>
<keyword evidence="3 7" id="KW-0472">Membrane</keyword>
<dbReference type="GO" id="GO:0045332">
    <property type="term" value="P:phospholipid translocation"/>
    <property type="evidence" value="ECO:0007669"/>
    <property type="project" value="TreeGrafter"/>
</dbReference>
<comment type="catalytic activity">
    <reaction evidence="7">
        <text>ATP + H2O + phospholipidSide 1 = ADP + phosphate + phospholipidSide 2.</text>
        <dbReference type="EC" id="7.6.2.1"/>
    </reaction>
</comment>
<dbReference type="SUPFAM" id="SSF81653">
    <property type="entry name" value="Calcium ATPase, transduction domain A"/>
    <property type="match status" value="1"/>
</dbReference>
<evidence type="ECO:0000256" key="5">
    <source>
        <dbReference type="PIRSR" id="PIRSR606539-2"/>
    </source>
</evidence>
<evidence type="ECO:0000256" key="7">
    <source>
        <dbReference type="RuleBase" id="RU362033"/>
    </source>
</evidence>
<evidence type="ECO:0000256" key="1">
    <source>
        <dbReference type="ARBA" id="ARBA00022692"/>
    </source>
</evidence>
<dbReference type="InterPro" id="IPR023298">
    <property type="entry name" value="ATPase_P-typ_TM_dom_sf"/>
</dbReference>
<dbReference type="GO" id="GO:0005783">
    <property type="term" value="C:endoplasmic reticulum"/>
    <property type="evidence" value="ECO:0007669"/>
    <property type="project" value="TreeGrafter"/>
</dbReference>
<sequence>MKSSGATDERIIILNNPVNPTVTIRNRHSGNEIISSHYTWWNFLFLNLFEQVHNTATFFFIGISVLYFYGETPLSPLVTIGPLIFVMAISMLKDGIDDIKRHKNDHRVNNVTFDVWTHSWGEEFPQWKQVKSKAIHTGDIVICREDDAFPCDLIILSSSDASGAAYITTGNLDGETSVKTMHSLPATHSPFGSLMYTKSDSFETMNFLPANIICQSPNCDLHAFEGRFECSSSSVALGLENLAMRGAILRQTEFIIGVAVYTGRDTKLSLNAKSGKRKTSSTAGRFNAIMLGFMITLFLLTLVFTILQFVWRATPVGSGWYLNYLPITAWKVVQEAFNLTFLLNYLIPISIMLTLDVLDIFLALYISKDIKLYDESTNIKSEVNATSLAYELGQIEFLFSDKTGTLTQNKMQFRAFALPGDPDTYILRQNGLYSLKQGTEFWNQFNDHAVGHACTAEEPNEYFSSSSEEENLYDSFDNLEQDNLERFSPSKMKILSDKTLQFCTAAALCHTVEVRSTSGAWGENPPNYCAASPDEKALVEASSKCGVIYLGKDVSHPKFIDERNVHVVKFCNILPDSSKSSDVGWTTKQFKRDAIIDFDSERKRMTVLMRHEDGQCVIFTKGAEIVMLNPKLCSQTSPEMRDDAMQKVTDFASAGLRTLVFAMREVNSEEYLNLLAELNRAQGVVGDKRLLDLTKVYSKIECNMTLIGVTAVEDKLQPGVRHCLRSLRAAGIQVSNF</sequence>
<dbReference type="InterPro" id="IPR023299">
    <property type="entry name" value="ATPase_P-typ_cyto_dom_N"/>
</dbReference>
<dbReference type="GO" id="GO:0000287">
    <property type="term" value="F:magnesium ion binding"/>
    <property type="evidence" value="ECO:0007669"/>
    <property type="project" value="UniProtKB-UniRule"/>
</dbReference>
<evidence type="ECO:0000256" key="4">
    <source>
        <dbReference type="PIRSR" id="PIRSR606539-1"/>
    </source>
</evidence>
<feature type="transmembrane region" description="Helical" evidence="7">
    <location>
        <begin position="75"/>
        <end position="92"/>
    </location>
</feature>